<protein>
    <recommendedName>
        <fullName evidence="3">Glucokinase</fullName>
        <ecNumber evidence="2">2.7.1.2</ecNumber>
    </recommendedName>
    <alternativeName>
        <fullName evidence="8">Glucose kinase</fullName>
    </alternativeName>
</protein>
<keyword evidence="10" id="KW-1185">Reference proteome</keyword>
<dbReference type="CDD" id="cd24062">
    <property type="entry name" value="ASKHA_NBD_ROK_BsGLK-like"/>
    <property type="match status" value="1"/>
</dbReference>
<dbReference type="RefSeq" id="WP_097157339.1">
    <property type="nucleotide sequence ID" value="NZ_JBEPMQ010000013.1"/>
</dbReference>
<reference evidence="9 10" key="1">
    <citation type="submission" date="2017-08" db="EMBL/GenBank/DDBJ databases">
        <authorList>
            <person name="de Groot N.N."/>
        </authorList>
    </citation>
    <scope>NUCLEOTIDE SEQUENCE [LARGE SCALE GENOMIC DNA]</scope>
    <source>
        <strain evidence="9 10">JC228</strain>
    </source>
</reference>
<gene>
    <name evidence="9" type="ORF">SAMN05877753_102132</name>
</gene>
<evidence type="ECO:0000256" key="8">
    <source>
        <dbReference type="ARBA" id="ARBA00032386"/>
    </source>
</evidence>
<keyword evidence="6 9" id="KW-0418">Kinase</keyword>
<dbReference type="SUPFAM" id="SSF53067">
    <property type="entry name" value="Actin-like ATPase domain"/>
    <property type="match status" value="1"/>
</dbReference>
<name>A0A285CLK1_9BACI</name>
<evidence type="ECO:0000256" key="7">
    <source>
        <dbReference type="ARBA" id="ARBA00022840"/>
    </source>
</evidence>
<keyword evidence="4" id="KW-0808">Transferase</keyword>
<dbReference type="NCBIfam" id="TIGR00744">
    <property type="entry name" value="ROK_glcA_fam"/>
    <property type="match status" value="1"/>
</dbReference>
<proteinExistence type="inferred from homology"/>
<dbReference type="InterPro" id="IPR043129">
    <property type="entry name" value="ATPase_NBD"/>
</dbReference>
<dbReference type="GO" id="GO:0004340">
    <property type="term" value="F:glucokinase activity"/>
    <property type="evidence" value="ECO:0007669"/>
    <property type="project" value="UniProtKB-EC"/>
</dbReference>
<accession>A0A285CLK1</accession>
<organism evidence="9 10">
    <name type="scientific">Bacillus oleivorans</name>
    <dbReference type="NCBI Taxonomy" id="1448271"/>
    <lineage>
        <taxon>Bacteria</taxon>
        <taxon>Bacillati</taxon>
        <taxon>Bacillota</taxon>
        <taxon>Bacilli</taxon>
        <taxon>Bacillales</taxon>
        <taxon>Bacillaceae</taxon>
        <taxon>Bacillus</taxon>
    </lineage>
</organism>
<dbReference type="Proteomes" id="UP000219546">
    <property type="component" value="Unassembled WGS sequence"/>
</dbReference>
<evidence type="ECO:0000256" key="6">
    <source>
        <dbReference type="ARBA" id="ARBA00022777"/>
    </source>
</evidence>
<keyword evidence="5" id="KW-0547">Nucleotide-binding</keyword>
<dbReference type="InterPro" id="IPR004654">
    <property type="entry name" value="ROK_glcA"/>
</dbReference>
<evidence type="ECO:0000256" key="4">
    <source>
        <dbReference type="ARBA" id="ARBA00022679"/>
    </source>
</evidence>
<keyword evidence="7" id="KW-0067">ATP-binding</keyword>
<dbReference type="GO" id="GO:0005524">
    <property type="term" value="F:ATP binding"/>
    <property type="evidence" value="ECO:0007669"/>
    <property type="project" value="UniProtKB-KW"/>
</dbReference>
<sequence>MNENVLAGVDLGGTTTKMGLFSQTGELLNKWDIPTDLSNNGTQIVPSIAHSLEEKLLKLHIEKNQVIGVGVGAPGSVHVEKGIIFEAVNLGWKQFPLKAELEKAIGLSVTTENDANCAALGEMWMGAGKGAKDMVCVTLGTGVGGGIITNGQVVHGIKGAGGEIGHMTIVPENGLPCNCGKTGCLETVASATGIVRLAKQSLADFTGETILNRADLSAKSIFDAAEKGDAFAKQVVEKVAFYLGWALSHLGNTLNPEKIVIGGGVSRAGNTLLEPVNQYFYSFSFPTVQESTSLSVATLGNDAGIYGAAWLAHK</sequence>
<dbReference type="Gene3D" id="3.30.420.40">
    <property type="match status" value="2"/>
</dbReference>
<dbReference type="EC" id="2.7.1.2" evidence="2"/>
<evidence type="ECO:0000256" key="5">
    <source>
        <dbReference type="ARBA" id="ARBA00022741"/>
    </source>
</evidence>
<dbReference type="InterPro" id="IPR000600">
    <property type="entry name" value="ROK"/>
</dbReference>
<evidence type="ECO:0000256" key="3">
    <source>
        <dbReference type="ARBA" id="ARBA00014701"/>
    </source>
</evidence>
<dbReference type="AlphaFoldDB" id="A0A285CLK1"/>
<dbReference type="InterPro" id="IPR049874">
    <property type="entry name" value="ROK_cs"/>
</dbReference>
<dbReference type="GO" id="GO:0006096">
    <property type="term" value="P:glycolytic process"/>
    <property type="evidence" value="ECO:0007669"/>
    <property type="project" value="InterPro"/>
</dbReference>
<dbReference type="PROSITE" id="PS01125">
    <property type="entry name" value="ROK"/>
    <property type="match status" value="1"/>
</dbReference>
<evidence type="ECO:0000313" key="9">
    <source>
        <dbReference type="EMBL" id="SNX67928.1"/>
    </source>
</evidence>
<evidence type="ECO:0000256" key="1">
    <source>
        <dbReference type="ARBA" id="ARBA00006479"/>
    </source>
</evidence>
<dbReference type="EMBL" id="OAOP01000002">
    <property type="protein sequence ID" value="SNX67928.1"/>
    <property type="molecule type" value="Genomic_DNA"/>
</dbReference>
<evidence type="ECO:0000313" key="10">
    <source>
        <dbReference type="Proteomes" id="UP000219546"/>
    </source>
</evidence>
<dbReference type="Pfam" id="PF00480">
    <property type="entry name" value="ROK"/>
    <property type="match status" value="1"/>
</dbReference>
<dbReference type="PANTHER" id="PTHR18964:SF149">
    <property type="entry name" value="BIFUNCTIONAL UDP-N-ACETYLGLUCOSAMINE 2-EPIMERASE_N-ACETYLMANNOSAMINE KINASE"/>
    <property type="match status" value="1"/>
</dbReference>
<dbReference type="PANTHER" id="PTHR18964">
    <property type="entry name" value="ROK (REPRESSOR, ORF, KINASE) FAMILY"/>
    <property type="match status" value="1"/>
</dbReference>
<dbReference type="OrthoDB" id="9810372at2"/>
<evidence type="ECO:0000256" key="2">
    <source>
        <dbReference type="ARBA" id="ARBA00012323"/>
    </source>
</evidence>
<comment type="similarity">
    <text evidence="1">Belongs to the ROK (NagC/XylR) family.</text>
</comment>
<dbReference type="GO" id="GO:0005737">
    <property type="term" value="C:cytoplasm"/>
    <property type="evidence" value="ECO:0007669"/>
    <property type="project" value="InterPro"/>
</dbReference>